<evidence type="ECO:0000313" key="2">
    <source>
        <dbReference type="EMBL" id="MDP9805596.1"/>
    </source>
</evidence>
<gene>
    <name evidence="2" type="ORF">J2S70_000178</name>
</gene>
<comment type="caution">
    <text evidence="2">The sequence shown here is derived from an EMBL/GenBank/DDBJ whole genome shotgun (WGS) entry which is preliminary data.</text>
</comment>
<accession>A0ABT9NDY1</accession>
<organism evidence="2 3">
    <name type="scientific">Trueperella bonasi</name>
    <dbReference type="NCBI Taxonomy" id="312286"/>
    <lineage>
        <taxon>Bacteria</taxon>
        <taxon>Bacillati</taxon>
        <taxon>Actinomycetota</taxon>
        <taxon>Actinomycetes</taxon>
        <taxon>Actinomycetales</taxon>
        <taxon>Actinomycetaceae</taxon>
        <taxon>Trueperella</taxon>
    </lineage>
</organism>
<evidence type="ECO:0000313" key="3">
    <source>
        <dbReference type="Proteomes" id="UP001243212"/>
    </source>
</evidence>
<dbReference type="InterPro" id="IPR009839">
    <property type="entry name" value="SseB_N"/>
</dbReference>
<dbReference type="Proteomes" id="UP001243212">
    <property type="component" value="Unassembled WGS sequence"/>
</dbReference>
<reference evidence="2 3" key="1">
    <citation type="submission" date="2023-07" db="EMBL/GenBank/DDBJ databases">
        <title>Sequencing the genomes of 1000 actinobacteria strains.</title>
        <authorList>
            <person name="Klenk H.-P."/>
        </authorList>
    </citation>
    <scope>NUCLEOTIDE SEQUENCE [LARGE SCALE GENOMIC DNA]</scope>
    <source>
        <strain evidence="2 3">DSM 17163</strain>
    </source>
</reference>
<feature type="domain" description="SseB protein N-terminal" evidence="1">
    <location>
        <begin position="25"/>
        <end position="140"/>
    </location>
</feature>
<dbReference type="RefSeq" id="WP_307681868.1">
    <property type="nucleotide sequence ID" value="NZ_JAUSQX010000001.1"/>
</dbReference>
<dbReference type="EMBL" id="JAUSQX010000001">
    <property type="protein sequence ID" value="MDP9805596.1"/>
    <property type="molecule type" value="Genomic_DNA"/>
</dbReference>
<name>A0ABT9NDY1_9ACTO</name>
<protein>
    <recommendedName>
        <fullName evidence="1">SseB protein N-terminal domain-containing protein</fullName>
    </recommendedName>
</protein>
<sequence length="245" mass="26401">MRDRRFAPNPYAHDDGAISIELARAFEQPESLRTGAIVKALGRVLVPVLPHAHPGREADGSVAVHVAPERDPLACGGEDLVTVEFPGGRKALPIFSSVDSLRAWNASARPVPVDVKRVAVAALRHGDGVLTLDEGSPAMTWLGRSATVALASGAGWTPPWRDREIIDRMANAIDGGFPELERVKIEPGPHGRAVVELHLDAHATRQAVMDIVHTVSAMMATDAYIKARLDVVEIRPVHRSLDTKT</sequence>
<dbReference type="Pfam" id="PF07179">
    <property type="entry name" value="SseB"/>
    <property type="match status" value="1"/>
</dbReference>
<keyword evidence="3" id="KW-1185">Reference proteome</keyword>
<evidence type="ECO:0000259" key="1">
    <source>
        <dbReference type="Pfam" id="PF07179"/>
    </source>
</evidence>
<proteinExistence type="predicted"/>